<feature type="transmembrane region" description="Helical" evidence="1">
    <location>
        <begin position="129"/>
        <end position="148"/>
    </location>
</feature>
<dbReference type="EMBL" id="CP058554">
    <property type="protein sequence ID" value="QMV71857.1"/>
    <property type="molecule type" value="Genomic_DNA"/>
</dbReference>
<evidence type="ECO:0000313" key="3">
    <source>
        <dbReference type="Proteomes" id="UP000515240"/>
    </source>
</evidence>
<keyword evidence="3" id="KW-1185">Reference proteome</keyword>
<organism evidence="2 3">
    <name type="scientific">Comamonas piscis</name>
    <dbReference type="NCBI Taxonomy" id="1562974"/>
    <lineage>
        <taxon>Bacteria</taxon>
        <taxon>Pseudomonadati</taxon>
        <taxon>Pseudomonadota</taxon>
        <taxon>Betaproteobacteria</taxon>
        <taxon>Burkholderiales</taxon>
        <taxon>Comamonadaceae</taxon>
        <taxon>Comamonas</taxon>
    </lineage>
</organism>
<feature type="transmembrane region" description="Helical" evidence="1">
    <location>
        <begin position="12"/>
        <end position="31"/>
    </location>
</feature>
<dbReference type="AlphaFoldDB" id="A0A7G5ECY2"/>
<accession>A0A7G5ECY2</accession>
<reference evidence="2 3" key="1">
    <citation type="journal article" date="2020" name="G3 (Bethesda)">
        <title>CeMbio - The Caenorhabditis elegans Microbiome Resource.</title>
        <authorList>
            <person name="Dirksen P."/>
            <person name="Assie A."/>
            <person name="Zimmermann J."/>
            <person name="Zhang F."/>
            <person name="Tietje A.M."/>
            <person name="Marsh S.A."/>
            <person name="Felix M.A."/>
            <person name="Shapira M."/>
            <person name="Kaleta C."/>
            <person name="Schulenburg H."/>
            <person name="Samuel B."/>
        </authorList>
    </citation>
    <scope>NUCLEOTIDE SEQUENCE [LARGE SCALE GENOMIC DNA]</scope>
    <source>
        <strain evidence="2 3">BIGb0172</strain>
    </source>
</reference>
<feature type="transmembrane region" description="Helical" evidence="1">
    <location>
        <begin position="155"/>
        <end position="175"/>
    </location>
</feature>
<proteinExistence type="predicted"/>
<keyword evidence="1" id="KW-0812">Transmembrane</keyword>
<keyword evidence="1" id="KW-1133">Transmembrane helix</keyword>
<feature type="transmembrane region" description="Helical" evidence="1">
    <location>
        <begin position="256"/>
        <end position="281"/>
    </location>
</feature>
<feature type="transmembrane region" description="Helical" evidence="1">
    <location>
        <begin position="47"/>
        <end position="68"/>
    </location>
</feature>
<dbReference type="Proteomes" id="UP000515240">
    <property type="component" value="Chromosome"/>
</dbReference>
<keyword evidence="1" id="KW-0472">Membrane</keyword>
<feature type="transmembrane region" description="Helical" evidence="1">
    <location>
        <begin position="181"/>
        <end position="201"/>
    </location>
</feature>
<evidence type="ECO:0000313" key="2">
    <source>
        <dbReference type="EMBL" id="QMV71857.1"/>
    </source>
</evidence>
<evidence type="ECO:0000256" key="1">
    <source>
        <dbReference type="SAM" id="Phobius"/>
    </source>
</evidence>
<name>A0A7G5ECY2_9BURK</name>
<feature type="transmembrane region" description="Helical" evidence="1">
    <location>
        <begin position="213"/>
        <end position="236"/>
    </location>
</feature>
<protein>
    <submittedName>
        <fullName evidence="2">Flippase-like domain-containing protein</fullName>
    </submittedName>
</protein>
<gene>
    <name evidence="2" type="ORF">HS961_02855</name>
</gene>
<dbReference type="KEGG" id="cpis:HS961_02855"/>
<sequence>MPAKLFSKKYLHLMGGVLGVLGIFFVAARLYKYADQISIAHFSSREIFWMVLAVGVYGAANVLLALAWQKILAFFDAPVATPWAIRAYGVSQLAKYVPGNIFQFAGRQAIGMAAGLEARALLKSTFYELGLLALVGACYGILALPLLLGWLNGWMALLLFIATISALAWGIHHFFAAKLAVAWGMHTLFLMVSGLIFWLILQNISHATPLPVAGVAGAYVLAWLIGLVTPGAPAGVGVREAVLLFLLGAWVPPGQLVFTIVVGRMVTVLGDLLFFGVCCVMKRSQA</sequence>
<dbReference type="RefSeq" id="WP_182326286.1">
    <property type="nucleotide sequence ID" value="NZ_CP058554.1"/>
</dbReference>